<feature type="transmembrane region" description="Helical" evidence="5">
    <location>
        <begin position="631"/>
        <end position="653"/>
    </location>
</feature>
<evidence type="ECO:0000256" key="1">
    <source>
        <dbReference type="ARBA" id="ARBA00004141"/>
    </source>
</evidence>
<feature type="transmembrane region" description="Helical" evidence="5">
    <location>
        <begin position="22"/>
        <end position="43"/>
    </location>
</feature>
<keyword evidence="8" id="KW-1185">Reference proteome</keyword>
<feature type="domain" description="ABC-2 type transporter transmembrane" evidence="6">
    <location>
        <begin position="24"/>
        <end position="169"/>
    </location>
</feature>
<evidence type="ECO:0000256" key="2">
    <source>
        <dbReference type="ARBA" id="ARBA00022692"/>
    </source>
</evidence>
<dbReference type="Proteomes" id="UP001500839">
    <property type="component" value="Unassembled WGS sequence"/>
</dbReference>
<accession>A0ABP9CZS7</accession>
<feature type="transmembrane region" description="Helical" evidence="5">
    <location>
        <begin position="470"/>
        <end position="494"/>
    </location>
</feature>
<dbReference type="InterPro" id="IPR017500">
    <property type="entry name" value="Phage_infect_YhgE_N"/>
</dbReference>
<dbReference type="Pfam" id="PF12698">
    <property type="entry name" value="ABC2_membrane_3"/>
    <property type="match status" value="2"/>
</dbReference>
<evidence type="ECO:0000259" key="6">
    <source>
        <dbReference type="Pfam" id="PF12698"/>
    </source>
</evidence>
<evidence type="ECO:0000313" key="8">
    <source>
        <dbReference type="Proteomes" id="UP001500839"/>
    </source>
</evidence>
<dbReference type="NCBIfam" id="TIGR03061">
    <property type="entry name" value="pip_yhgE_Nterm"/>
    <property type="match status" value="1"/>
</dbReference>
<keyword evidence="2 5" id="KW-0812">Transmembrane</keyword>
<feature type="transmembrane region" description="Helical" evidence="5">
    <location>
        <begin position="577"/>
        <end position="596"/>
    </location>
</feature>
<keyword evidence="4 5" id="KW-0472">Membrane</keyword>
<evidence type="ECO:0000256" key="3">
    <source>
        <dbReference type="ARBA" id="ARBA00022989"/>
    </source>
</evidence>
<dbReference type="NCBIfam" id="TIGR03057">
    <property type="entry name" value="xxxLxxG_by_4"/>
    <property type="match status" value="4"/>
</dbReference>
<evidence type="ECO:0000256" key="5">
    <source>
        <dbReference type="SAM" id="Phobius"/>
    </source>
</evidence>
<dbReference type="InterPro" id="IPR051328">
    <property type="entry name" value="T7SS_ABC-Transporter"/>
</dbReference>
<proteinExistence type="predicted"/>
<dbReference type="Gene3D" id="3.40.1710.10">
    <property type="entry name" value="abc type-2 transporter like domain"/>
    <property type="match status" value="1"/>
</dbReference>
<gene>
    <name evidence="7" type="ORF">GCM10023353_32880</name>
</gene>
<feature type="transmembrane region" description="Helical" evidence="5">
    <location>
        <begin position="515"/>
        <end position="534"/>
    </location>
</feature>
<organism evidence="7 8">
    <name type="scientific">Tomitella cavernea</name>
    <dbReference type="NCBI Taxonomy" id="1387982"/>
    <lineage>
        <taxon>Bacteria</taxon>
        <taxon>Bacillati</taxon>
        <taxon>Actinomycetota</taxon>
        <taxon>Actinomycetes</taxon>
        <taxon>Mycobacteriales</taxon>
        <taxon>Tomitella</taxon>
    </lineage>
</organism>
<name>A0ABP9CZS7_9ACTN</name>
<sequence>MLAGFSIGSELKRFGKGRMPKIALLAIVFMPLLYGALYLWAFWNPFNEVDRLPVALVDSDRGAVVEGQPLHAGQQVADELLSRNDLDWHLVSPQEARQGVEDGDYYFSVTLPENFSAAVGSPMSDDPRQAKIDVLYNDTNNYLSTVIGQNAMNQLQLAVSQTISSQAVDKVLVGLQSAGDGLQQAADGAARLADGAVALDDGAGELDAGAHTLSEGIDTAHAGSGELAGGAARLSDGIDTATGGVLALTDGLGQLNAGTDRLGSGAAQISGGVDEVVGLLDPIGRIQSDAARQVAQVADLLRSNPDPLSQQAVAALDGLQHTLATQGLAPAALDRLHQLRDGAAQLADQLGNPSSQYRSGITALVDGGGALRSGLQQLSAGGHQLEGGAAELHAGLGELSAGGHRLTDGTTTLTEGTEQLRSGSAELARKLGEGAEQVPDWNEQQRKDVSSTIGAPVGVDEDSVTHAPTFGIGFAPFFLSLALYVGGIIVWMLLRPIQQRPLAGRLGSLRVVFASFWPALWIVVAQAVVMYLVVRFALDLNPAYPAATFGMLLLVGATFLALIQMFNVVLGTSVGRVVTLAFLMLQLVSSGGVYPVETTSRPFQWLHPFDPMTYTVDGLRQVTLGHVDGRLWISLAVLAGVFVGSLALSALAARRDRRWTVERLHPPIEV</sequence>
<reference evidence="8" key="1">
    <citation type="journal article" date="2019" name="Int. J. Syst. Evol. Microbiol.">
        <title>The Global Catalogue of Microorganisms (GCM) 10K type strain sequencing project: providing services to taxonomists for standard genome sequencing and annotation.</title>
        <authorList>
            <consortium name="The Broad Institute Genomics Platform"/>
            <consortium name="The Broad Institute Genome Sequencing Center for Infectious Disease"/>
            <person name="Wu L."/>
            <person name="Ma J."/>
        </authorList>
    </citation>
    <scope>NUCLEOTIDE SEQUENCE [LARGE SCALE GENOMIC DNA]</scope>
    <source>
        <strain evidence="8">JCM 18542</strain>
    </source>
</reference>
<protein>
    <submittedName>
        <fullName evidence="7">YhgE/Pip domain-containing protein</fullName>
    </submittedName>
</protein>
<dbReference type="PANTHER" id="PTHR43077:SF5">
    <property type="entry name" value="PHAGE INFECTION PROTEIN"/>
    <property type="match status" value="1"/>
</dbReference>
<dbReference type="RefSeq" id="WP_200171439.1">
    <property type="nucleotide sequence ID" value="NZ_BAABKQ010000001.1"/>
</dbReference>
<dbReference type="InterPro" id="IPR017501">
    <property type="entry name" value="Phage_infect_YhgE_C"/>
</dbReference>
<dbReference type="EMBL" id="BAABKQ010000001">
    <property type="protein sequence ID" value="GAA4821915.1"/>
    <property type="molecule type" value="Genomic_DNA"/>
</dbReference>
<evidence type="ECO:0000313" key="7">
    <source>
        <dbReference type="EMBL" id="GAA4821915.1"/>
    </source>
</evidence>
<dbReference type="PANTHER" id="PTHR43077">
    <property type="entry name" value="TRANSPORT PERMEASE YVFS-RELATED"/>
    <property type="match status" value="1"/>
</dbReference>
<dbReference type="InterPro" id="IPR013525">
    <property type="entry name" value="ABC2_TM"/>
</dbReference>
<comment type="subcellular location">
    <subcellularLocation>
        <location evidence="1">Membrane</location>
        <topology evidence="1">Multi-pass membrane protein</topology>
    </subcellularLocation>
</comment>
<dbReference type="InterPro" id="IPR023908">
    <property type="entry name" value="xxxLxxG_rpt"/>
</dbReference>
<feature type="transmembrane region" description="Helical" evidence="5">
    <location>
        <begin position="546"/>
        <end position="570"/>
    </location>
</feature>
<feature type="domain" description="ABC-2 type transporter transmembrane" evidence="6">
    <location>
        <begin position="469"/>
        <end position="651"/>
    </location>
</feature>
<keyword evidence="3 5" id="KW-1133">Transmembrane helix</keyword>
<comment type="caution">
    <text evidence="7">The sequence shown here is derived from an EMBL/GenBank/DDBJ whole genome shotgun (WGS) entry which is preliminary data.</text>
</comment>
<dbReference type="NCBIfam" id="TIGR03062">
    <property type="entry name" value="pip_yhgE_Cterm"/>
    <property type="match status" value="1"/>
</dbReference>
<evidence type="ECO:0000256" key="4">
    <source>
        <dbReference type="ARBA" id="ARBA00023136"/>
    </source>
</evidence>